<feature type="domain" description="Retrotransposon Copia-like N-terminal" evidence="1">
    <location>
        <begin position="29"/>
        <end position="74"/>
    </location>
</feature>
<sequence length="320" mass="36061">MATQVTEGSIAGQAPLVQHGSEVLQLLSSHHPGMVLVSSPLDGKNFLAWNRAVKRALGAKMKLGFITGTCKKPSGDPELNEQWTRVDCMVASWLLNAMTKNVSNAFIYAKSARTLWIALNERYGECNGLQLYQLERDIASITQGDLTIVDYFTKIQTLWDELVQLRPMPECMCGCACTCDLAKATATLVEQRQLIQFLMGLNDEYDNVRSQILVTEPLPSVNRAYSMILRVERQRQVHLDATVRHDGAVMHAGNFEKRKEGNNFRRKGAVDKRSLKCEHCDKYGHDKSTCFKLHGVPDWYKELSDQKRKSNAGHRAYAIQ</sequence>
<name>A0AAW2V3T4_SESRA</name>
<dbReference type="PANTHER" id="PTHR37610">
    <property type="entry name" value="CCHC-TYPE DOMAIN-CONTAINING PROTEIN"/>
    <property type="match status" value="1"/>
</dbReference>
<reference evidence="2" key="1">
    <citation type="submission" date="2020-06" db="EMBL/GenBank/DDBJ databases">
        <authorList>
            <person name="Li T."/>
            <person name="Hu X."/>
            <person name="Zhang T."/>
            <person name="Song X."/>
            <person name="Zhang H."/>
            <person name="Dai N."/>
            <person name="Sheng W."/>
            <person name="Hou X."/>
            <person name="Wei L."/>
        </authorList>
    </citation>
    <scope>NUCLEOTIDE SEQUENCE</scope>
    <source>
        <strain evidence="2">G02</strain>
        <tissue evidence="2">Leaf</tissue>
    </source>
</reference>
<reference evidence="2" key="2">
    <citation type="journal article" date="2024" name="Plant">
        <title>Genomic evolution and insights into agronomic trait innovations of Sesamum species.</title>
        <authorList>
            <person name="Miao H."/>
            <person name="Wang L."/>
            <person name="Qu L."/>
            <person name="Liu H."/>
            <person name="Sun Y."/>
            <person name="Le M."/>
            <person name="Wang Q."/>
            <person name="Wei S."/>
            <person name="Zheng Y."/>
            <person name="Lin W."/>
            <person name="Duan Y."/>
            <person name="Cao H."/>
            <person name="Xiong S."/>
            <person name="Wang X."/>
            <person name="Wei L."/>
            <person name="Li C."/>
            <person name="Ma Q."/>
            <person name="Ju M."/>
            <person name="Zhao R."/>
            <person name="Li G."/>
            <person name="Mu C."/>
            <person name="Tian Q."/>
            <person name="Mei H."/>
            <person name="Zhang T."/>
            <person name="Gao T."/>
            <person name="Zhang H."/>
        </authorList>
    </citation>
    <scope>NUCLEOTIDE SEQUENCE</scope>
    <source>
        <strain evidence="2">G02</strain>
    </source>
</reference>
<dbReference type="PANTHER" id="PTHR37610:SF40">
    <property type="entry name" value="OS01G0909600 PROTEIN"/>
    <property type="match status" value="1"/>
</dbReference>
<organism evidence="2">
    <name type="scientific">Sesamum radiatum</name>
    <name type="common">Black benniseed</name>
    <dbReference type="NCBI Taxonomy" id="300843"/>
    <lineage>
        <taxon>Eukaryota</taxon>
        <taxon>Viridiplantae</taxon>
        <taxon>Streptophyta</taxon>
        <taxon>Embryophyta</taxon>
        <taxon>Tracheophyta</taxon>
        <taxon>Spermatophyta</taxon>
        <taxon>Magnoliopsida</taxon>
        <taxon>eudicotyledons</taxon>
        <taxon>Gunneridae</taxon>
        <taxon>Pentapetalae</taxon>
        <taxon>asterids</taxon>
        <taxon>lamiids</taxon>
        <taxon>Lamiales</taxon>
        <taxon>Pedaliaceae</taxon>
        <taxon>Sesamum</taxon>
    </lineage>
</organism>
<evidence type="ECO:0000259" key="1">
    <source>
        <dbReference type="Pfam" id="PF14244"/>
    </source>
</evidence>
<proteinExistence type="predicted"/>
<gene>
    <name evidence="2" type="ORF">Sradi_0937400</name>
</gene>
<accession>A0AAW2V3T4</accession>
<dbReference type="EMBL" id="JACGWJ010000004">
    <property type="protein sequence ID" value="KAL0424026.1"/>
    <property type="molecule type" value="Genomic_DNA"/>
</dbReference>
<dbReference type="InterPro" id="IPR029472">
    <property type="entry name" value="Copia-like_N"/>
</dbReference>
<dbReference type="Pfam" id="PF14244">
    <property type="entry name" value="Retrotran_gag_3"/>
    <property type="match status" value="1"/>
</dbReference>
<protein>
    <recommendedName>
        <fullName evidence="1">Retrotransposon Copia-like N-terminal domain-containing protein</fullName>
    </recommendedName>
</protein>
<dbReference type="AlphaFoldDB" id="A0AAW2V3T4"/>
<evidence type="ECO:0000313" key="2">
    <source>
        <dbReference type="EMBL" id="KAL0424026.1"/>
    </source>
</evidence>
<comment type="caution">
    <text evidence="2">The sequence shown here is derived from an EMBL/GenBank/DDBJ whole genome shotgun (WGS) entry which is preliminary data.</text>
</comment>